<name>A0A8S5LKU4_9CAUD</name>
<dbReference type="EMBL" id="BK015867">
    <property type="protein sequence ID" value="DAD70554.1"/>
    <property type="molecule type" value="Genomic_DNA"/>
</dbReference>
<organism evidence="2">
    <name type="scientific">Siphoviridae sp. ctcPV5</name>
    <dbReference type="NCBI Taxonomy" id="2827582"/>
    <lineage>
        <taxon>Viruses</taxon>
        <taxon>Duplodnaviria</taxon>
        <taxon>Heunggongvirae</taxon>
        <taxon>Uroviricota</taxon>
        <taxon>Caudoviricetes</taxon>
    </lineage>
</organism>
<evidence type="ECO:0000259" key="1">
    <source>
        <dbReference type="SMART" id="SM00635"/>
    </source>
</evidence>
<dbReference type="SMART" id="SM00635">
    <property type="entry name" value="BID_2"/>
    <property type="match status" value="1"/>
</dbReference>
<dbReference type="SUPFAM" id="SSF49373">
    <property type="entry name" value="Invasin/intimin cell-adhesion fragments"/>
    <property type="match status" value="1"/>
</dbReference>
<sequence>MRVATNPEPRLLTSFRVDNTDIAGNVGGNATIKAYYLTPADATDKSLTATVDDNTVATLIDNKDNTYTVNFLKAGTTQVHWVANDGGGAKADANVTVTAPAE</sequence>
<dbReference type="Gene3D" id="2.60.40.1080">
    <property type="match status" value="1"/>
</dbReference>
<dbReference type="InterPro" id="IPR003343">
    <property type="entry name" value="Big_2"/>
</dbReference>
<protein>
    <submittedName>
        <fullName evidence="2">Carbohydrate-binding protein</fullName>
    </submittedName>
</protein>
<evidence type="ECO:0000313" key="2">
    <source>
        <dbReference type="EMBL" id="DAD70554.1"/>
    </source>
</evidence>
<reference evidence="2" key="1">
    <citation type="journal article" date="2021" name="Proc. Natl. Acad. Sci. U.S.A.">
        <title>A Catalog of Tens of Thousands of Viruses from Human Metagenomes Reveals Hidden Associations with Chronic Diseases.</title>
        <authorList>
            <person name="Tisza M.J."/>
            <person name="Buck C.B."/>
        </authorList>
    </citation>
    <scope>NUCLEOTIDE SEQUENCE</scope>
    <source>
        <strain evidence="2">CtcPV5</strain>
    </source>
</reference>
<dbReference type="Pfam" id="PF02368">
    <property type="entry name" value="Big_2"/>
    <property type="match status" value="1"/>
</dbReference>
<proteinExistence type="predicted"/>
<dbReference type="InterPro" id="IPR008964">
    <property type="entry name" value="Invasin/intimin_cell_adhesion"/>
</dbReference>
<accession>A0A8S5LKU4</accession>
<feature type="domain" description="BIG2" evidence="1">
    <location>
        <begin position="11"/>
        <end position="93"/>
    </location>
</feature>